<keyword evidence="2" id="KW-1185">Reference proteome</keyword>
<evidence type="ECO:0008006" key="3">
    <source>
        <dbReference type="Google" id="ProtNLM"/>
    </source>
</evidence>
<evidence type="ECO:0000313" key="1">
    <source>
        <dbReference type="EMBL" id="NVD45720.1"/>
    </source>
</evidence>
<proteinExistence type="predicted"/>
<name>A0A850H502_9SPHN</name>
<dbReference type="AlphaFoldDB" id="A0A850H502"/>
<sequence>MSAGLTNKLEQATEGSRELDAEIWLALVADEKALKAYHEGAKISAKEAAFRADYMMDGMRYSSSLDAAMSLVPEGYHVELERWADNRGRCEINWPSNTVNAWGSTLPLALCIAAIRSRRGE</sequence>
<evidence type="ECO:0000313" key="2">
    <source>
        <dbReference type="Proteomes" id="UP000561438"/>
    </source>
</evidence>
<comment type="caution">
    <text evidence="1">The sequence shown here is derived from an EMBL/GenBank/DDBJ whole genome shotgun (WGS) entry which is preliminary data.</text>
</comment>
<gene>
    <name evidence="1" type="ORF">HUV48_11945</name>
</gene>
<accession>A0A850H502</accession>
<reference evidence="1 2" key="1">
    <citation type="submission" date="2020-06" db="EMBL/GenBank/DDBJ databases">
        <title>Altererythrobacter sp. HHU K3-1.</title>
        <authorList>
            <person name="Zhang D."/>
            <person name="Xue H."/>
        </authorList>
    </citation>
    <scope>NUCLEOTIDE SEQUENCE [LARGE SCALE GENOMIC DNA]</scope>
    <source>
        <strain evidence="1 2">HHU K3-1</strain>
    </source>
</reference>
<protein>
    <recommendedName>
        <fullName evidence="3">Phage ABA sandwich domain-containing protein</fullName>
    </recommendedName>
</protein>
<dbReference type="Proteomes" id="UP000561438">
    <property type="component" value="Unassembled WGS sequence"/>
</dbReference>
<organism evidence="1 2">
    <name type="scientific">Qipengyuania atrilutea</name>
    <dbReference type="NCBI Taxonomy" id="2744473"/>
    <lineage>
        <taxon>Bacteria</taxon>
        <taxon>Pseudomonadati</taxon>
        <taxon>Pseudomonadota</taxon>
        <taxon>Alphaproteobacteria</taxon>
        <taxon>Sphingomonadales</taxon>
        <taxon>Erythrobacteraceae</taxon>
        <taxon>Qipengyuania</taxon>
    </lineage>
</organism>
<dbReference type="RefSeq" id="WP_176268015.1">
    <property type="nucleotide sequence ID" value="NZ_JABWGV010000004.1"/>
</dbReference>
<dbReference type="EMBL" id="JABWGV010000004">
    <property type="protein sequence ID" value="NVD45720.1"/>
    <property type="molecule type" value="Genomic_DNA"/>
</dbReference>